<feature type="transmembrane region" description="Helical" evidence="7">
    <location>
        <begin position="240"/>
        <end position="256"/>
    </location>
</feature>
<evidence type="ECO:0000256" key="4">
    <source>
        <dbReference type="ARBA" id="ARBA00022692"/>
    </source>
</evidence>
<evidence type="ECO:0000256" key="3">
    <source>
        <dbReference type="ARBA" id="ARBA00022519"/>
    </source>
</evidence>
<feature type="transmembrane region" description="Helical" evidence="7">
    <location>
        <begin position="165"/>
        <end position="191"/>
    </location>
</feature>
<dbReference type="PIRSF" id="PIRSF006066">
    <property type="entry name" value="HI0050"/>
    <property type="match status" value="1"/>
</dbReference>
<dbReference type="GO" id="GO:0022857">
    <property type="term" value="F:transmembrane transporter activity"/>
    <property type="evidence" value="ECO:0007669"/>
    <property type="project" value="TreeGrafter"/>
</dbReference>
<keyword evidence="4 7" id="KW-0812">Transmembrane</keyword>
<dbReference type="GO" id="GO:0005886">
    <property type="term" value="C:plasma membrane"/>
    <property type="evidence" value="ECO:0007669"/>
    <property type="project" value="UniProtKB-SubCell"/>
</dbReference>
<feature type="transmembrane region" description="Helical" evidence="7">
    <location>
        <begin position="355"/>
        <end position="375"/>
    </location>
</feature>
<dbReference type="PANTHER" id="PTHR33362:SF3">
    <property type="entry name" value="SIALIC ACID TRAP TRANSPORTER PERMEASE PROTEIN SIAT"/>
    <property type="match status" value="1"/>
</dbReference>
<gene>
    <name evidence="9" type="ORF">EDD71_10585</name>
</gene>
<dbReference type="EMBL" id="SOAZ01000005">
    <property type="protein sequence ID" value="TDT61906.1"/>
    <property type="molecule type" value="Genomic_DNA"/>
</dbReference>
<keyword evidence="2" id="KW-1003">Cell membrane</keyword>
<evidence type="ECO:0000256" key="5">
    <source>
        <dbReference type="ARBA" id="ARBA00022989"/>
    </source>
</evidence>
<dbReference type="RefSeq" id="WP_133627539.1">
    <property type="nucleotide sequence ID" value="NZ_SOAZ01000005.1"/>
</dbReference>
<feature type="domain" description="TRAP C4-dicarboxylate transport system permease DctM subunit" evidence="8">
    <location>
        <begin position="7"/>
        <end position="415"/>
    </location>
</feature>
<dbReference type="PANTHER" id="PTHR33362">
    <property type="entry name" value="SIALIC ACID TRAP TRANSPORTER PERMEASE PROTEIN SIAT-RELATED"/>
    <property type="match status" value="1"/>
</dbReference>
<feature type="transmembrane region" description="Helical" evidence="7">
    <location>
        <begin position="110"/>
        <end position="126"/>
    </location>
</feature>
<dbReference type="NCBIfam" id="TIGR00786">
    <property type="entry name" value="dctM"/>
    <property type="match status" value="1"/>
</dbReference>
<dbReference type="Proteomes" id="UP000295325">
    <property type="component" value="Unassembled WGS sequence"/>
</dbReference>
<evidence type="ECO:0000259" key="8">
    <source>
        <dbReference type="Pfam" id="PF06808"/>
    </source>
</evidence>
<evidence type="ECO:0000256" key="7">
    <source>
        <dbReference type="SAM" id="Phobius"/>
    </source>
</evidence>
<protein>
    <submittedName>
        <fullName evidence="9">C4-dicarboxylate transporter DctM subunit</fullName>
    </submittedName>
</protein>
<keyword evidence="10" id="KW-1185">Reference proteome</keyword>
<keyword evidence="3" id="KW-0997">Cell inner membrane</keyword>
<feature type="transmembrane region" description="Helical" evidence="7">
    <location>
        <begin position="80"/>
        <end position="104"/>
    </location>
</feature>
<evidence type="ECO:0000256" key="6">
    <source>
        <dbReference type="ARBA" id="ARBA00023136"/>
    </source>
</evidence>
<feature type="transmembrane region" description="Helical" evidence="7">
    <location>
        <begin position="212"/>
        <end position="234"/>
    </location>
</feature>
<feature type="transmembrane region" description="Helical" evidence="7">
    <location>
        <begin position="313"/>
        <end position="343"/>
    </location>
</feature>
<dbReference type="Pfam" id="PF06808">
    <property type="entry name" value="DctM"/>
    <property type="match status" value="1"/>
</dbReference>
<evidence type="ECO:0000313" key="9">
    <source>
        <dbReference type="EMBL" id="TDT61906.1"/>
    </source>
</evidence>
<organism evidence="9 10">
    <name type="scientific">Fonticella tunisiensis</name>
    <dbReference type="NCBI Taxonomy" id="1096341"/>
    <lineage>
        <taxon>Bacteria</taxon>
        <taxon>Bacillati</taxon>
        <taxon>Bacillota</taxon>
        <taxon>Clostridia</taxon>
        <taxon>Eubacteriales</taxon>
        <taxon>Clostridiaceae</taxon>
        <taxon>Fonticella</taxon>
    </lineage>
</organism>
<feature type="transmembrane region" description="Helical" evidence="7">
    <location>
        <begin position="268"/>
        <end position="293"/>
    </location>
</feature>
<comment type="subcellular location">
    <subcellularLocation>
        <location evidence="1">Cell inner membrane</location>
        <topology evidence="1">Multi-pass membrane protein</topology>
    </subcellularLocation>
</comment>
<dbReference type="OrthoDB" id="9772674at2"/>
<keyword evidence="6 7" id="KW-0472">Membrane</keyword>
<evidence type="ECO:0000313" key="10">
    <source>
        <dbReference type="Proteomes" id="UP000295325"/>
    </source>
</evidence>
<evidence type="ECO:0000256" key="1">
    <source>
        <dbReference type="ARBA" id="ARBA00004429"/>
    </source>
</evidence>
<sequence>MGSILLTSFVVFVVLGLPIAVVLGLSSAIALALTSNIPLAVVAQRMFTATDSFPLMAIPFFMIAGALMERGGISRRLINFANKIVGSLPGGLALVGVLTCMFFAAISGSGPATVAAIGTILIPAMVKEGYDVGFAAAVMAIAGSIGIIIPPSIPMVTYGVIGGVSIGSLFLGGFGPGIVVGLSLMVVAYYISKKRGYGNKNEKFSWSGLWKTFIDAFWALLMPVIILGGIYGGIFTPTEASAVAVVYGLIAGFFVYKELKINQLPKVLVNSGVSTAVVMLIISTAQVFGWIMTSQRIPDAVAKTFISFSSNPAVFLLLINILLLFVGCIMETNAAIIILTPIFLPLVVKLGINPIFFGVIMVVNLAIGMITPPLGVNLFVACGIQKISLERITKAVIPFLVVNIVALLLVTYIPDIVMFLPKILMGR</sequence>
<dbReference type="InterPro" id="IPR010656">
    <property type="entry name" value="DctM"/>
</dbReference>
<evidence type="ECO:0000256" key="2">
    <source>
        <dbReference type="ARBA" id="ARBA00022475"/>
    </source>
</evidence>
<feature type="transmembrane region" description="Helical" evidence="7">
    <location>
        <begin position="133"/>
        <end position="153"/>
    </location>
</feature>
<dbReference type="AlphaFoldDB" id="A0A4R7KSL0"/>
<reference evidence="9 10" key="1">
    <citation type="submission" date="2019-03" db="EMBL/GenBank/DDBJ databases">
        <title>Genomic Encyclopedia of Type Strains, Phase IV (KMG-IV): sequencing the most valuable type-strain genomes for metagenomic binning, comparative biology and taxonomic classification.</title>
        <authorList>
            <person name="Goeker M."/>
        </authorList>
    </citation>
    <scope>NUCLEOTIDE SEQUENCE [LARGE SCALE GENOMIC DNA]</scope>
    <source>
        <strain evidence="9 10">DSM 24455</strain>
    </source>
</reference>
<dbReference type="InterPro" id="IPR004681">
    <property type="entry name" value="TRAP_DctM"/>
</dbReference>
<proteinExistence type="predicted"/>
<accession>A0A4R7KSL0</accession>
<feature type="transmembrane region" description="Helical" evidence="7">
    <location>
        <begin position="395"/>
        <end position="420"/>
    </location>
</feature>
<name>A0A4R7KSL0_9CLOT</name>
<feature type="transmembrane region" description="Helical" evidence="7">
    <location>
        <begin position="52"/>
        <end position="68"/>
    </location>
</feature>
<keyword evidence="5 7" id="KW-1133">Transmembrane helix</keyword>
<comment type="caution">
    <text evidence="9">The sequence shown here is derived from an EMBL/GenBank/DDBJ whole genome shotgun (WGS) entry which is preliminary data.</text>
</comment>